<keyword evidence="1" id="KW-0472">Membrane</keyword>
<feature type="transmembrane region" description="Helical" evidence="1">
    <location>
        <begin position="55"/>
        <end position="81"/>
    </location>
</feature>
<proteinExistence type="predicted"/>
<gene>
    <name evidence="3" type="ORF">DFP72DRAFT_521694</name>
</gene>
<accession>A0A8H6IDG9</accession>
<dbReference type="OrthoDB" id="2110422at2759"/>
<keyword evidence="4" id="KW-1185">Reference proteome</keyword>
<dbReference type="PANTHER" id="PTHR40629">
    <property type="entry name" value="PRO41 PROTEIN"/>
    <property type="match status" value="1"/>
</dbReference>
<keyword evidence="1" id="KW-1133">Transmembrane helix</keyword>
<dbReference type="Proteomes" id="UP000521943">
    <property type="component" value="Unassembled WGS sequence"/>
</dbReference>
<organism evidence="3 4">
    <name type="scientific">Ephemerocybe angulata</name>
    <dbReference type="NCBI Taxonomy" id="980116"/>
    <lineage>
        <taxon>Eukaryota</taxon>
        <taxon>Fungi</taxon>
        <taxon>Dikarya</taxon>
        <taxon>Basidiomycota</taxon>
        <taxon>Agaricomycotina</taxon>
        <taxon>Agaricomycetes</taxon>
        <taxon>Agaricomycetidae</taxon>
        <taxon>Agaricales</taxon>
        <taxon>Agaricineae</taxon>
        <taxon>Psathyrellaceae</taxon>
        <taxon>Ephemerocybe</taxon>
    </lineage>
</organism>
<keyword evidence="1" id="KW-0812">Transmembrane</keyword>
<dbReference type="Pfam" id="PF24853">
    <property type="entry name" value="DUF7727"/>
    <property type="match status" value="1"/>
</dbReference>
<reference evidence="3 4" key="1">
    <citation type="submission" date="2020-07" db="EMBL/GenBank/DDBJ databases">
        <title>Comparative genomics of pyrophilous fungi reveals a link between fire events and developmental genes.</title>
        <authorList>
            <consortium name="DOE Joint Genome Institute"/>
            <person name="Steindorff A.S."/>
            <person name="Carver A."/>
            <person name="Calhoun S."/>
            <person name="Stillman K."/>
            <person name="Liu H."/>
            <person name="Lipzen A."/>
            <person name="Pangilinan J."/>
            <person name="Labutti K."/>
            <person name="Bruns T.D."/>
            <person name="Grigoriev I.V."/>
        </authorList>
    </citation>
    <scope>NUCLEOTIDE SEQUENCE [LARGE SCALE GENOMIC DNA]</scope>
    <source>
        <strain evidence="3 4">CBS 144469</strain>
    </source>
</reference>
<feature type="transmembrane region" description="Helical" evidence="1">
    <location>
        <begin position="121"/>
        <end position="139"/>
    </location>
</feature>
<evidence type="ECO:0000259" key="2">
    <source>
        <dbReference type="Pfam" id="PF24853"/>
    </source>
</evidence>
<dbReference type="EMBL" id="JACGCI010000006">
    <property type="protein sequence ID" value="KAF6763059.1"/>
    <property type="molecule type" value="Genomic_DNA"/>
</dbReference>
<evidence type="ECO:0000313" key="3">
    <source>
        <dbReference type="EMBL" id="KAF6763059.1"/>
    </source>
</evidence>
<protein>
    <recommendedName>
        <fullName evidence="2">DUF7727 domain-containing protein</fullName>
    </recommendedName>
</protein>
<evidence type="ECO:0000256" key="1">
    <source>
        <dbReference type="SAM" id="Phobius"/>
    </source>
</evidence>
<feature type="transmembrane region" description="Helical" evidence="1">
    <location>
        <begin position="93"/>
        <end position="115"/>
    </location>
</feature>
<comment type="caution">
    <text evidence="3">The sequence shown here is derived from an EMBL/GenBank/DDBJ whole genome shotgun (WGS) entry which is preliminary data.</text>
</comment>
<dbReference type="AlphaFoldDB" id="A0A8H6IDG9"/>
<feature type="domain" description="DUF7727" evidence="2">
    <location>
        <begin position="1"/>
        <end position="140"/>
    </location>
</feature>
<feature type="transmembrane region" description="Helical" evidence="1">
    <location>
        <begin position="12"/>
        <end position="35"/>
    </location>
</feature>
<sequence>MGKLVWHSFARLVSITASVYAIWAGFWGLFYRKFFWDFVGGVLRDPGGLQAPPSAAPFIAVIVKIPLVQIASMLLGIILLCMEYPLPQIKEFAIYRSLVLRTVFLILQVFLNVLYYQGTNAAIWSLVAVICYAKAIMSGEEMEESKANRGKEGMA</sequence>
<dbReference type="PANTHER" id="PTHR40629:SF1">
    <property type="entry name" value="PRO41 PROTEIN"/>
    <property type="match status" value="1"/>
</dbReference>
<dbReference type="InterPro" id="IPR056144">
    <property type="entry name" value="DUF7727"/>
</dbReference>
<name>A0A8H6IDG9_9AGAR</name>
<evidence type="ECO:0000313" key="4">
    <source>
        <dbReference type="Proteomes" id="UP000521943"/>
    </source>
</evidence>